<dbReference type="PANTHER" id="PTHR30273:SF2">
    <property type="entry name" value="PROTEIN FECR"/>
    <property type="match status" value="1"/>
</dbReference>
<feature type="transmembrane region" description="Helical" evidence="1">
    <location>
        <begin position="95"/>
        <end position="113"/>
    </location>
</feature>
<keyword evidence="1" id="KW-1133">Transmembrane helix</keyword>
<dbReference type="GO" id="GO:0016989">
    <property type="term" value="F:sigma factor antagonist activity"/>
    <property type="evidence" value="ECO:0007669"/>
    <property type="project" value="TreeGrafter"/>
</dbReference>
<dbReference type="InterPro" id="IPR006860">
    <property type="entry name" value="FecR"/>
</dbReference>
<dbReference type="PIRSF" id="PIRSF018266">
    <property type="entry name" value="FecR"/>
    <property type="match status" value="1"/>
</dbReference>
<dbReference type="Pfam" id="PF04773">
    <property type="entry name" value="FecR"/>
    <property type="match status" value="1"/>
</dbReference>
<protein>
    <submittedName>
        <fullName evidence="4">FecR family protein</fullName>
    </submittedName>
</protein>
<dbReference type="RefSeq" id="WP_025815540.1">
    <property type="nucleotide sequence ID" value="NZ_BAIZ01000006.1"/>
</dbReference>
<dbReference type="InterPro" id="IPR032508">
    <property type="entry name" value="FecR_C"/>
</dbReference>
<keyword evidence="1" id="KW-0472">Membrane</keyword>
<keyword evidence="5" id="KW-1185">Reference proteome</keyword>
<keyword evidence="1" id="KW-0812">Transmembrane</keyword>
<dbReference type="Gene3D" id="2.60.120.1440">
    <property type="match status" value="1"/>
</dbReference>
<dbReference type="AlphaFoldDB" id="A0A318I0B7"/>
<dbReference type="PANTHER" id="PTHR30273">
    <property type="entry name" value="PERIPLASMIC SIGNAL SENSOR AND SIGMA FACTOR ACTIVATOR FECR-RELATED"/>
    <property type="match status" value="1"/>
</dbReference>
<dbReference type="Gene3D" id="3.55.50.30">
    <property type="match status" value="1"/>
</dbReference>
<reference evidence="4 5" key="1">
    <citation type="submission" date="2018-05" db="EMBL/GenBank/DDBJ databases">
        <title>Genomic Encyclopedia of Type Strains, Phase I: the one thousand microbial genomes (KMG-I) project.</title>
        <authorList>
            <person name="Kyrpides N."/>
        </authorList>
    </citation>
    <scope>NUCLEOTIDE SEQUENCE [LARGE SCALE GENOMIC DNA]</scope>
    <source>
        <strain evidence="4 5">DSM 15611</strain>
    </source>
</reference>
<sequence length="334" mass="38525">MKAYNQHIKNLISRYVQGEIDASQLRELNDFIEQNDENRQYVLSMREMVFYDECTKPHHSFDVEQALQRFHAHVRQVAKQKKQAQRQRIRRQAKVAAMVLVMFLPVVAYFAGWHNATKRFAMIATTAPNGSQVTTILPDGSEVKLNSGSTISYSQGFGISQREIHLQGEGFFNVKHNERLPMMVITKDVVLHDQGTAFKVSNYKEDRRVMVSLYEGRLSVDNLISQRKALALNPGQRMVVDKNTGKLQRENIKETKEEGASMNTLYFDNLPLEEIAPVLARSFDVLIDVAKSVRNKRFYLIFNKQISNIDQILQIMAQTGQIKYNMANGRYRLY</sequence>
<evidence type="ECO:0000313" key="5">
    <source>
        <dbReference type="Proteomes" id="UP000248314"/>
    </source>
</evidence>
<name>A0A318I0B7_9BACT</name>
<evidence type="ECO:0000259" key="2">
    <source>
        <dbReference type="Pfam" id="PF04773"/>
    </source>
</evidence>
<evidence type="ECO:0000313" key="4">
    <source>
        <dbReference type="EMBL" id="PXX22776.1"/>
    </source>
</evidence>
<dbReference type="EMBL" id="QJJX01000009">
    <property type="protein sequence ID" value="PXX22776.1"/>
    <property type="molecule type" value="Genomic_DNA"/>
</dbReference>
<evidence type="ECO:0000256" key="1">
    <source>
        <dbReference type="SAM" id="Phobius"/>
    </source>
</evidence>
<gene>
    <name evidence="4" type="ORF">EJ73_01050</name>
</gene>
<dbReference type="Proteomes" id="UP000248314">
    <property type="component" value="Unassembled WGS sequence"/>
</dbReference>
<accession>A0A318I0B7</accession>
<proteinExistence type="predicted"/>
<comment type="caution">
    <text evidence="4">The sequence shown here is derived from an EMBL/GenBank/DDBJ whole genome shotgun (WGS) entry which is preliminary data.</text>
</comment>
<evidence type="ECO:0000259" key="3">
    <source>
        <dbReference type="Pfam" id="PF16344"/>
    </source>
</evidence>
<dbReference type="OrthoDB" id="676789at2"/>
<feature type="domain" description="Protein FecR C-terminal" evidence="3">
    <location>
        <begin position="265"/>
        <end position="329"/>
    </location>
</feature>
<organism evidence="4 5">
    <name type="scientific">Hoylesella shahii DSM 15611 = JCM 12083</name>
    <dbReference type="NCBI Taxonomy" id="1122991"/>
    <lineage>
        <taxon>Bacteria</taxon>
        <taxon>Pseudomonadati</taxon>
        <taxon>Bacteroidota</taxon>
        <taxon>Bacteroidia</taxon>
        <taxon>Bacteroidales</taxon>
        <taxon>Prevotellaceae</taxon>
        <taxon>Hoylesella</taxon>
    </lineage>
</organism>
<dbReference type="Pfam" id="PF16344">
    <property type="entry name" value="FecR_C"/>
    <property type="match status" value="1"/>
</dbReference>
<feature type="domain" description="FecR protein" evidence="2">
    <location>
        <begin position="128"/>
        <end position="217"/>
    </location>
</feature>
<dbReference type="STRING" id="1122991.GCA_000613445_02623"/>
<dbReference type="InterPro" id="IPR012373">
    <property type="entry name" value="Ferrdict_sens_TM"/>
</dbReference>